<evidence type="ECO:0000256" key="3">
    <source>
        <dbReference type="ARBA" id="ARBA00022553"/>
    </source>
</evidence>
<sequence length="403" mass="42898">MVGVLRLSLTPRSQDRLIALCGLLGGAVLVAFKVYDRPDHVPLWAVLAPMLVMAALEPVRRTRPVLAVSVGGLAFVASLFAGSLLATLIMYTDLLYAAVIYGSRRMSRILHLTGGATVLVLSTLTAIYAGTPSALLVAVVSSLVFLAPVWTGDVVRKHRQEAETERLRAEQTALLSEMDRREAVVAERARMARELHDVVANHLSAIAIHATGAQSVARRQRRAEDDPLVEALAVIRENSVQGLAEMRRMIGLLRDSGGGEADESYAAPDLAAVDALLTKARAAGRDVGLAFDLTEQGERGEVPVPVGLAAYRIVQESLTNALKHSGPGLVTLRLDFRPAELRIAVDSPYRAGAGRELPGARAGLVGMAERAGLLGGSFEAGPRDGSWSVRAVLPHAQKSEGRA</sequence>
<evidence type="ECO:0000256" key="5">
    <source>
        <dbReference type="ARBA" id="ARBA00022741"/>
    </source>
</evidence>
<keyword evidence="9" id="KW-1133">Transmembrane helix</keyword>
<reference evidence="11 12" key="1">
    <citation type="submission" date="2019-09" db="EMBL/GenBank/DDBJ databases">
        <title>Genome Sequences of Streptomyces kaniharaensis ATCC 21070.</title>
        <authorList>
            <person name="Zhu W."/>
            <person name="De Crecy-Lagard V."/>
            <person name="Richards N.G."/>
        </authorList>
    </citation>
    <scope>NUCLEOTIDE SEQUENCE [LARGE SCALE GENOMIC DNA]</scope>
    <source>
        <strain evidence="11 12">SF-557</strain>
    </source>
</reference>
<evidence type="ECO:0000256" key="7">
    <source>
        <dbReference type="ARBA" id="ARBA00022840"/>
    </source>
</evidence>
<comment type="caution">
    <text evidence="11">The sequence shown here is derived from an EMBL/GenBank/DDBJ whole genome shotgun (WGS) entry which is preliminary data.</text>
</comment>
<proteinExistence type="predicted"/>
<feature type="domain" description="Signal transduction histidine kinase subgroup 3 dimerisation and phosphoacceptor" evidence="10">
    <location>
        <begin position="187"/>
        <end position="256"/>
    </location>
</feature>
<dbReference type="GO" id="GO:0005524">
    <property type="term" value="F:ATP binding"/>
    <property type="evidence" value="ECO:0007669"/>
    <property type="project" value="UniProtKB-KW"/>
</dbReference>
<feature type="transmembrane region" description="Helical" evidence="9">
    <location>
        <begin position="109"/>
        <end position="128"/>
    </location>
</feature>
<dbReference type="InterPro" id="IPR011712">
    <property type="entry name" value="Sig_transdc_His_kin_sub3_dim/P"/>
</dbReference>
<feature type="transmembrane region" description="Helical" evidence="9">
    <location>
        <begin position="17"/>
        <end position="34"/>
    </location>
</feature>
<dbReference type="EC" id="2.7.13.3" evidence="2"/>
<keyword evidence="6 11" id="KW-0418">Kinase</keyword>
<protein>
    <recommendedName>
        <fullName evidence="2">histidine kinase</fullName>
        <ecNumber evidence="2">2.7.13.3</ecNumber>
    </recommendedName>
</protein>
<keyword evidence="3" id="KW-0597">Phosphoprotein</keyword>
<evidence type="ECO:0000313" key="11">
    <source>
        <dbReference type="EMBL" id="MQS14043.1"/>
    </source>
</evidence>
<keyword evidence="8" id="KW-0902">Two-component regulatory system</keyword>
<dbReference type="GO" id="GO:0016020">
    <property type="term" value="C:membrane"/>
    <property type="evidence" value="ECO:0007669"/>
    <property type="project" value="InterPro"/>
</dbReference>
<accession>A0A6N7KWT8</accession>
<keyword evidence="12" id="KW-1185">Reference proteome</keyword>
<evidence type="ECO:0000313" key="12">
    <source>
        <dbReference type="Proteomes" id="UP000450000"/>
    </source>
</evidence>
<feature type="transmembrane region" description="Helical" evidence="9">
    <location>
        <begin position="134"/>
        <end position="151"/>
    </location>
</feature>
<organism evidence="11 12">
    <name type="scientific">Streptomyces kaniharaensis</name>
    <dbReference type="NCBI Taxonomy" id="212423"/>
    <lineage>
        <taxon>Bacteria</taxon>
        <taxon>Bacillati</taxon>
        <taxon>Actinomycetota</taxon>
        <taxon>Actinomycetes</taxon>
        <taxon>Kitasatosporales</taxon>
        <taxon>Streptomycetaceae</taxon>
        <taxon>Streptomyces</taxon>
    </lineage>
</organism>
<evidence type="ECO:0000256" key="8">
    <source>
        <dbReference type="ARBA" id="ARBA00023012"/>
    </source>
</evidence>
<dbReference type="PANTHER" id="PTHR24421:SF10">
    <property type="entry name" value="NITRATE_NITRITE SENSOR PROTEIN NARQ"/>
    <property type="match status" value="1"/>
</dbReference>
<evidence type="ECO:0000256" key="1">
    <source>
        <dbReference type="ARBA" id="ARBA00000085"/>
    </source>
</evidence>
<keyword evidence="7" id="KW-0067">ATP-binding</keyword>
<keyword evidence="4" id="KW-0808">Transferase</keyword>
<keyword evidence="9" id="KW-0812">Transmembrane</keyword>
<dbReference type="Pfam" id="PF07730">
    <property type="entry name" value="HisKA_3"/>
    <property type="match status" value="1"/>
</dbReference>
<feature type="transmembrane region" description="Helical" evidence="9">
    <location>
        <begin position="65"/>
        <end position="89"/>
    </location>
</feature>
<dbReference type="GO" id="GO:0000155">
    <property type="term" value="F:phosphorelay sensor kinase activity"/>
    <property type="evidence" value="ECO:0007669"/>
    <property type="project" value="InterPro"/>
</dbReference>
<dbReference type="PANTHER" id="PTHR24421">
    <property type="entry name" value="NITRATE/NITRITE SENSOR PROTEIN NARX-RELATED"/>
    <property type="match status" value="1"/>
</dbReference>
<dbReference type="CDD" id="cd16917">
    <property type="entry name" value="HATPase_UhpB-NarQ-NarX-like"/>
    <property type="match status" value="1"/>
</dbReference>
<dbReference type="OrthoDB" id="227596at2"/>
<comment type="catalytic activity">
    <reaction evidence="1">
        <text>ATP + protein L-histidine = ADP + protein N-phospho-L-histidine.</text>
        <dbReference type="EC" id="2.7.13.3"/>
    </reaction>
</comment>
<name>A0A6N7KWT8_9ACTN</name>
<dbReference type="Gene3D" id="3.30.565.10">
    <property type="entry name" value="Histidine kinase-like ATPase, C-terminal domain"/>
    <property type="match status" value="1"/>
</dbReference>
<dbReference type="AlphaFoldDB" id="A0A6N7KWT8"/>
<dbReference type="EMBL" id="WBOF01000001">
    <property type="protein sequence ID" value="MQS14043.1"/>
    <property type="molecule type" value="Genomic_DNA"/>
</dbReference>
<evidence type="ECO:0000256" key="6">
    <source>
        <dbReference type="ARBA" id="ARBA00022777"/>
    </source>
</evidence>
<gene>
    <name evidence="11" type="ORF">F7Q99_17625</name>
</gene>
<feature type="transmembrane region" description="Helical" evidence="9">
    <location>
        <begin position="41"/>
        <end position="59"/>
    </location>
</feature>
<dbReference type="InterPro" id="IPR036890">
    <property type="entry name" value="HATPase_C_sf"/>
</dbReference>
<evidence type="ECO:0000259" key="10">
    <source>
        <dbReference type="Pfam" id="PF07730"/>
    </source>
</evidence>
<evidence type="ECO:0000256" key="4">
    <source>
        <dbReference type="ARBA" id="ARBA00022679"/>
    </source>
</evidence>
<dbReference type="SUPFAM" id="SSF55874">
    <property type="entry name" value="ATPase domain of HSP90 chaperone/DNA topoisomerase II/histidine kinase"/>
    <property type="match status" value="1"/>
</dbReference>
<evidence type="ECO:0000256" key="9">
    <source>
        <dbReference type="SAM" id="Phobius"/>
    </source>
</evidence>
<dbReference type="RefSeq" id="WP_153462642.1">
    <property type="nucleotide sequence ID" value="NZ_WBOF01000001.1"/>
</dbReference>
<dbReference type="InterPro" id="IPR050482">
    <property type="entry name" value="Sensor_HK_TwoCompSys"/>
</dbReference>
<keyword evidence="5" id="KW-0547">Nucleotide-binding</keyword>
<dbReference type="Proteomes" id="UP000450000">
    <property type="component" value="Unassembled WGS sequence"/>
</dbReference>
<dbReference type="GO" id="GO:0046983">
    <property type="term" value="F:protein dimerization activity"/>
    <property type="evidence" value="ECO:0007669"/>
    <property type="project" value="InterPro"/>
</dbReference>
<keyword evidence="9" id="KW-0472">Membrane</keyword>
<evidence type="ECO:0000256" key="2">
    <source>
        <dbReference type="ARBA" id="ARBA00012438"/>
    </source>
</evidence>
<dbReference type="Gene3D" id="1.20.5.1930">
    <property type="match status" value="1"/>
</dbReference>